<sequence>MSSGIIKMEVSTSSSGYKPALSARFRADPRDRHGTGQTSPPLLRLGVNTVDEKIQNIETQIEKVKSHRMNLEFVVTQFQRSSESQCQTLEEALAHLKSMLEFCHWRLERPKRYQMSLILTDVDRHAPVTTQVMLFNEINILCAQTIKMATDLKVLIDEFLSDPIATSPSRLIHTFRNAPTGTGEATYLEDVIRNLEQDEMDQRITELRHRKTNDNNARRIGEETERVLHETRRLFYELVQGCEKCLV</sequence>
<dbReference type="EMBL" id="JXXN02000267">
    <property type="protein sequence ID" value="THD27986.1"/>
    <property type="molecule type" value="Genomic_DNA"/>
</dbReference>
<dbReference type="Proteomes" id="UP000230066">
    <property type="component" value="Unassembled WGS sequence"/>
</dbReference>
<name>A0A4E0RIT3_FASHE</name>
<evidence type="ECO:0000313" key="1">
    <source>
        <dbReference type="EMBL" id="THD27986.1"/>
    </source>
</evidence>
<organism evidence="1 2">
    <name type="scientific">Fasciola hepatica</name>
    <name type="common">Liver fluke</name>
    <dbReference type="NCBI Taxonomy" id="6192"/>
    <lineage>
        <taxon>Eukaryota</taxon>
        <taxon>Metazoa</taxon>
        <taxon>Spiralia</taxon>
        <taxon>Lophotrochozoa</taxon>
        <taxon>Platyhelminthes</taxon>
        <taxon>Trematoda</taxon>
        <taxon>Digenea</taxon>
        <taxon>Plagiorchiida</taxon>
        <taxon>Echinostomata</taxon>
        <taxon>Echinostomatoidea</taxon>
        <taxon>Fasciolidae</taxon>
        <taxon>Fasciola</taxon>
    </lineage>
</organism>
<gene>
    <name evidence="1" type="ORF">D915_001181</name>
</gene>
<dbReference type="AlphaFoldDB" id="A0A4E0RIT3"/>
<reference evidence="1" key="1">
    <citation type="submission" date="2019-03" db="EMBL/GenBank/DDBJ databases">
        <title>Improved annotation for the trematode Fasciola hepatica.</title>
        <authorList>
            <person name="Choi Y.-J."/>
            <person name="Martin J."/>
            <person name="Mitreva M."/>
        </authorList>
    </citation>
    <scope>NUCLEOTIDE SEQUENCE [LARGE SCALE GENOMIC DNA]</scope>
</reference>
<accession>A0A4E0RIT3</accession>
<comment type="caution">
    <text evidence="1">The sequence shown here is derived from an EMBL/GenBank/DDBJ whole genome shotgun (WGS) entry which is preliminary data.</text>
</comment>
<evidence type="ECO:0000313" key="2">
    <source>
        <dbReference type="Proteomes" id="UP000230066"/>
    </source>
</evidence>
<protein>
    <submittedName>
        <fullName evidence="1">Uncharacterized protein</fullName>
    </submittedName>
</protein>
<keyword evidence="2" id="KW-1185">Reference proteome</keyword>
<proteinExistence type="predicted"/>